<reference evidence="1" key="1">
    <citation type="journal article" date="2014" name="Front. Microbiol.">
        <title>High frequency of phylogenetically diverse reductive dehalogenase-homologous genes in deep subseafloor sedimentary metagenomes.</title>
        <authorList>
            <person name="Kawai M."/>
            <person name="Futagami T."/>
            <person name="Toyoda A."/>
            <person name="Takaki Y."/>
            <person name="Nishi S."/>
            <person name="Hori S."/>
            <person name="Arai W."/>
            <person name="Tsubouchi T."/>
            <person name="Morono Y."/>
            <person name="Uchiyama I."/>
            <person name="Ito T."/>
            <person name="Fujiyama A."/>
            <person name="Inagaki F."/>
            <person name="Takami H."/>
        </authorList>
    </citation>
    <scope>NUCLEOTIDE SEQUENCE</scope>
    <source>
        <strain evidence="1">Expedition CK06-06</strain>
    </source>
</reference>
<dbReference type="EMBL" id="BARU01039897">
    <property type="protein sequence ID" value="GAH86152.1"/>
    <property type="molecule type" value="Genomic_DNA"/>
</dbReference>
<proteinExistence type="predicted"/>
<organism evidence="1">
    <name type="scientific">marine sediment metagenome</name>
    <dbReference type="NCBI Taxonomy" id="412755"/>
    <lineage>
        <taxon>unclassified sequences</taxon>
        <taxon>metagenomes</taxon>
        <taxon>ecological metagenomes</taxon>
    </lineage>
</organism>
<feature type="non-terminal residue" evidence="1">
    <location>
        <position position="168"/>
    </location>
</feature>
<accession>X1IWP8</accession>
<protein>
    <submittedName>
        <fullName evidence="1">Uncharacterized protein</fullName>
    </submittedName>
</protein>
<dbReference type="AlphaFoldDB" id="X1IWP8"/>
<gene>
    <name evidence="1" type="ORF">S03H2_61771</name>
</gene>
<name>X1IWP8_9ZZZZ</name>
<sequence length="168" mass="19253">MPERLKPEDVLSYLERDDKWFVSGGRAAMYAPEFPAHPETLGYWDEAYYADQRIETGLFCVLVLDDALKPIPLPRPTRSWRPDRCTLTFDTPALTITEDKIILTGSAAVEESGDVFCSKITIRNNSPSPIKLNLILWSLLEQREIPQTRDRAINDLEIDRDSASWRNL</sequence>
<evidence type="ECO:0000313" key="1">
    <source>
        <dbReference type="EMBL" id="GAH86152.1"/>
    </source>
</evidence>
<comment type="caution">
    <text evidence="1">The sequence shown here is derived from an EMBL/GenBank/DDBJ whole genome shotgun (WGS) entry which is preliminary data.</text>
</comment>